<reference evidence="2" key="1">
    <citation type="submission" date="2018-05" db="EMBL/GenBank/DDBJ databases">
        <authorList>
            <person name="Lanie J.A."/>
            <person name="Ng W.-L."/>
            <person name="Kazmierczak K.M."/>
            <person name="Andrzejewski T.M."/>
            <person name="Davidsen T.M."/>
            <person name="Wayne K.J."/>
            <person name="Tettelin H."/>
            <person name="Glass J.I."/>
            <person name="Rusch D."/>
            <person name="Podicherti R."/>
            <person name="Tsui H.-C.T."/>
            <person name="Winkler M.E."/>
        </authorList>
    </citation>
    <scope>NUCLEOTIDE SEQUENCE</scope>
</reference>
<protein>
    <recommendedName>
        <fullName evidence="1">AAA domain-containing protein</fullName>
    </recommendedName>
</protein>
<dbReference type="CDD" id="cd02042">
    <property type="entry name" value="ParAB_family"/>
    <property type="match status" value="1"/>
</dbReference>
<gene>
    <name evidence="2" type="ORF">METZ01_LOCUS58642</name>
</gene>
<feature type="domain" description="AAA" evidence="1">
    <location>
        <begin position="22"/>
        <end position="196"/>
    </location>
</feature>
<organism evidence="2">
    <name type="scientific">marine metagenome</name>
    <dbReference type="NCBI Taxonomy" id="408172"/>
    <lineage>
        <taxon>unclassified sequences</taxon>
        <taxon>metagenomes</taxon>
        <taxon>ecological metagenomes</taxon>
    </lineage>
</organism>
<proteinExistence type="predicted"/>
<dbReference type="SUPFAM" id="SSF52540">
    <property type="entry name" value="P-loop containing nucleoside triphosphate hydrolases"/>
    <property type="match status" value="1"/>
</dbReference>
<dbReference type="PANTHER" id="PTHR13696:SF52">
    <property type="entry name" value="PARA FAMILY PROTEIN CT_582"/>
    <property type="match status" value="1"/>
</dbReference>
<name>A0A381SR25_9ZZZZ</name>
<dbReference type="PANTHER" id="PTHR13696">
    <property type="entry name" value="P-LOOP CONTAINING NUCLEOSIDE TRIPHOSPHATE HYDROLASE"/>
    <property type="match status" value="1"/>
</dbReference>
<accession>A0A381SR25</accession>
<dbReference type="InterPro" id="IPR050678">
    <property type="entry name" value="DNA_Partitioning_ATPase"/>
</dbReference>
<evidence type="ECO:0000313" key="2">
    <source>
        <dbReference type="EMBL" id="SVA05788.1"/>
    </source>
</evidence>
<sequence length="272" mass="29679">VLRLIDSGSLFGAVSAHVMSMVIAIANQKGGVGKTTTAINLSAALAIRYEQPTLLIDLDAQANATKSFIDINTVGQSVYDAMQGNNCTIADTIVKSEQDYLSVAPAKISLAKLEQKLAGEIDAYHRLQDRLKPIRRQYKNIVIDCPPALGILTVNALVAATHLLVPVQSSYFALEGTDDLIETIKQVQGRPNPKLKLLGVLITMHEKRKTLAKDTQKAIKKVFGKKVFKTVISKSVRLEESPAYRESIFTFAPSSKGASEYFALCEEVMDRA</sequence>
<dbReference type="InterPro" id="IPR025669">
    <property type="entry name" value="AAA_dom"/>
</dbReference>
<dbReference type="AlphaFoldDB" id="A0A381SR25"/>
<dbReference type="InterPro" id="IPR027417">
    <property type="entry name" value="P-loop_NTPase"/>
</dbReference>
<dbReference type="Pfam" id="PF13614">
    <property type="entry name" value="AAA_31"/>
    <property type="match status" value="1"/>
</dbReference>
<evidence type="ECO:0000259" key="1">
    <source>
        <dbReference type="Pfam" id="PF13614"/>
    </source>
</evidence>
<feature type="non-terminal residue" evidence="2">
    <location>
        <position position="1"/>
    </location>
</feature>
<dbReference type="EMBL" id="UINC01003376">
    <property type="protein sequence ID" value="SVA05788.1"/>
    <property type="molecule type" value="Genomic_DNA"/>
</dbReference>
<dbReference type="FunFam" id="3.40.50.300:FF:000285">
    <property type="entry name" value="Sporulation initiation inhibitor Soj"/>
    <property type="match status" value="1"/>
</dbReference>
<dbReference type="Gene3D" id="3.40.50.300">
    <property type="entry name" value="P-loop containing nucleotide triphosphate hydrolases"/>
    <property type="match status" value="1"/>
</dbReference>